<keyword evidence="9" id="KW-0624">Polysaccharide degradation</keyword>
<dbReference type="AlphaFoldDB" id="A0A8E0NCK5"/>
<comment type="caution">
    <text evidence="13">The sequence shown here is derived from an EMBL/GenBank/DDBJ whole genome shotgun (WGS) entry which is preliminary data.</text>
</comment>
<dbReference type="SMART" id="SM00633">
    <property type="entry name" value="Glyco_10"/>
    <property type="match status" value="1"/>
</dbReference>
<feature type="chain" id="PRO_5034344010" description="endo-1,4-beta-xylanase" evidence="11">
    <location>
        <begin position="20"/>
        <end position="276"/>
    </location>
</feature>
<dbReference type="InterPro" id="IPR044846">
    <property type="entry name" value="GH10"/>
</dbReference>
<dbReference type="GO" id="GO:0031176">
    <property type="term" value="F:endo-1,4-beta-xylanase activity"/>
    <property type="evidence" value="ECO:0007669"/>
    <property type="project" value="UniProtKB-EC"/>
</dbReference>
<evidence type="ECO:0000256" key="6">
    <source>
        <dbReference type="ARBA" id="ARBA00022801"/>
    </source>
</evidence>
<dbReference type="InterPro" id="IPR017853">
    <property type="entry name" value="GH"/>
</dbReference>
<organism evidence="13 14">
    <name type="scientific">Brevundimonas abyssalis TAR-001</name>
    <dbReference type="NCBI Taxonomy" id="1391729"/>
    <lineage>
        <taxon>Bacteria</taxon>
        <taxon>Pseudomonadati</taxon>
        <taxon>Pseudomonadota</taxon>
        <taxon>Alphaproteobacteria</taxon>
        <taxon>Caulobacterales</taxon>
        <taxon>Caulobacteraceae</taxon>
        <taxon>Brevundimonas</taxon>
    </lineage>
</organism>
<dbReference type="EMBL" id="BATC01000043">
    <property type="protein sequence ID" value="GAD59895.1"/>
    <property type="molecule type" value="Genomic_DNA"/>
</dbReference>
<dbReference type="Pfam" id="PF00331">
    <property type="entry name" value="Glyco_hydro_10"/>
    <property type="match status" value="1"/>
</dbReference>
<dbReference type="PANTHER" id="PTHR31490">
    <property type="entry name" value="GLYCOSYL HYDROLASE"/>
    <property type="match status" value="1"/>
</dbReference>
<evidence type="ECO:0000256" key="8">
    <source>
        <dbReference type="ARBA" id="ARBA00023295"/>
    </source>
</evidence>
<keyword evidence="14" id="KW-1185">Reference proteome</keyword>
<dbReference type="Gene3D" id="3.20.20.80">
    <property type="entry name" value="Glycosidases"/>
    <property type="match status" value="1"/>
</dbReference>
<keyword evidence="5 11" id="KW-0732">Signal</keyword>
<evidence type="ECO:0000313" key="13">
    <source>
        <dbReference type="EMBL" id="GAD59895.1"/>
    </source>
</evidence>
<feature type="domain" description="GH10" evidence="12">
    <location>
        <begin position="32"/>
        <end position="276"/>
    </location>
</feature>
<dbReference type="PROSITE" id="PS51760">
    <property type="entry name" value="GH10_2"/>
    <property type="match status" value="1"/>
</dbReference>
<evidence type="ECO:0000256" key="1">
    <source>
        <dbReference type="ARBA" id="ARBA00000681"/>
    </source>
</evidence>
<evidence type="ECO:0000256" key="7">
    <source>
        <dbReference type="ARBA" id="ARBA00023277"/>
    </source>
</evidence>
<dbReference type="Proteomes" id="UP000016569">
    <property type="component" value="Unassembled WGS sequence"/>
</dbReference>
<dbReference type="GO" id="GO:0045493">
    <property type="term" value="P:xylan catabolic process"/>
    <property type="evidence" value="ECO:0007669"/>
    <property type="project" value="UniProtKB-KW"/>
</dbReference>
<keyword evidence="7" id="KW-0119">Carbohydrate metabolism</keyword>
<proteinExistence type="inferred from homology"/>
<keyword evidence="8 13" id="KW-0326">Glycosidase</keyword>
<evidence type="ECO:0000256" key="4">
    <source>
        <dbReference type="ARBA" id="ARBA00022651"/>
    </source>
</evidence>
<evidence type="ECO:0000256" key="3">
    <source>
        <dbReference type="ARBA" id="ARBA00012590"/>
    </source>
</evidence>
<gene>
    <name evidence="13" type="ORF">MBEBAB_2145</name>
</gene>
<name>A0A8E0NCK5_9CAUL</name>
<accession>A0A8E0NCK5</accession>
<evidence type="ECO:0000256" key="9">
    <source>
        <dbReference type="ARBA" id="ARBA00023326"/>
    </source>
</evidence>
<evidence type="ECO:0000313" key="14">
    <source>
        <dbReference type="Proteomes" id="UP000016569"/>
    </source>
</evidence>
<dbReference type="InterPro" id="IPR001000">
    <property type="entry name" value="GH10_dom"/>
</dbReference>
<evidence type="ECO:0000256" key="2">
    <source>
        <dbReference type="ARBA" id="ARBA00007495"/>
    </source>
</evidence>
<feature type="region of interest" description="Disordered" evidence="10">
    <location>
        <begin position="228"/>
        <end position="261"/>
    </location>
</feature>
<dbReference type="SUPFAM" id="SSF51445">
    <property type="entry name" value="(Trans)glycosidases"/>
    <property type="match status" value="1"/>
</dbReference>
<comment type="catalytic activity">
    <reaction evidence="1">
        <text>Endohydrolysis of (1-&gt;4)-beta-D-xylosidic linkages in xylans.</text>
        <dbReference type="EC" id="3.2.1.8"/>
    </reaction>
</comment>
<sequence>MTQPLFSRRALLASTLALAACDGRPAASQVVEGPIRPLRDVASFPVGVAAMTDHFRDPQWVELASTHFSQLTPEWEMKMEYILGPGGRLRFAAPDAIADFAAQHGMSLFGHALIWYSQGRAYFEGLDETRFAAEHDRYIREVMGRYRGRVTGWDVVNEAVAEDGNGLRDCHWSARFGQDGYIRRASRWRPRRTRTRCCSSTTTIWSIIPGRARPSCAWWSGCWGRGRPSAGWGPSRTSTMTSSPGARRPSSTRWPSSACPSMSRNWTCPWAAHAPT</sequence>
<dbReference type="PANTHER" id="PTHR31490:SF88">
    <property type="entry name" value="BETA-XYLANASE"/>
    <property type="match status" value="1"/>
</dbReference>
<evidence type="ECO:0000259" key="12">
    <source>
        <dbReference type="PROSITE" id="PS51760"/>
    </source>
</evidence>
<protein>
    <recommendedName>
        <fullName evidence="3">endo-1,4-beta-xylanase</fullName>
        <ecNumber evidence="3">3.2.1.8</ecNumber>
    </recommendedName>
</protein>
<comment type="similarity">
    <text evidence="2">Belongs to the glycosyl hydrolase 10 (cellulase F) family.</text>
</comment>
<dbReference type="EC" id="3.2.1.8" evidence="3"/>
<feature type="signal peptide" evidence="11">
    <location>
        <begin position="1"/>
        <end position="19"/>
    </location>
</feature>
<reference evidence="14" key="1">
    <citation type="journal article" date="2013" name="Genome Announc.">
        <title>Draft Genome Sequence of the Dimorphic Prosthecate Bacterium Brevundimonas abyssalis TAR-001T.</title>
        <authorList>
            <person name="Tsubouchi T."/>
            <person name="Nishi S."/>
            <person name="Usui K."/>
            <person name="Shimane Y."/>
            <person name="Takaki Y."/>
            <person name="Maruyama T."/>
            <person name="Hatada Y."/>
        </authorList>
    </citation>
    <scope>NUCLEOTIDE SEQUENCE [LARGE SCALE GENOMIC DNA]</scope>
    <source>
        <strain evidence="14">TAR-001</strain>
    </source>
</reference>
<evidence type="ECO:0000256" key="10">
    <source>
        <dbReference type="SAM" id="MobiDB-lite"/>
    </source>
</evidence>
<evidence type="ECO:0000256" key="11">
    <source>
        <dbReference type="SAM" id="SignalP"/>
    </source>
</evidence>
<keyword evidence="6 13" id="KW-0378">Hydrolase</keyword>
<keyword evidence="4 13" id="KW-0858">Xylan degradation</keyword>
<feature type="compositionally biased region" description="Polar residues" evidence="10">
    <location>
        <begin position="235"/>
        <end position="261"/>
    </location>
</feature>
<evidence type="ECO:0000256" key="5">
    <source>
        <dbReference type="ARBA" id="ARBA00022729"/>
    </source>
</evidence>